<evidence type="ECO:0000256" key="1">
    <source>
        <dbReference type="SAM" id="MobiDB-lite"/>
    </source>
</evidence>
<dbReference type="VEuPathDB" id="CryptoDB:Cvel_4529"/>
<gene>
    <name evidence="2" type="ORF">Cvel_4529</name>
</gene>
<dbReference type="AlphaFoldDB" id="A0A0G4GCS3"/>
<protein>
    <submittedName>
        <fullName evidence="2">Uncharacterized protein</fullName>
    </submittedName>
</protein>
<feature type="region of interest" description="Disordered" evidence="1">
    <location>
        <begin position="90"/>
        <end position="112"/>
    </location>
</feature>
<sequence>MSGGGVGLFDELAVGESEGKREGMEKKAMLLPSGGGYIPLEQQPPQQLMTLHQSPHLQQQQPHMWTGFPYAPPPLLASIHSWANQPKARAAPPWASHTSCPGSSGRWPRGSASRRGLSGLPYTMGCPSPSGSTQLIGTGGQQTAGNSLGGTGKVSLHVFMY</sequence>
<evidence type="ECO:0000313" key="2">
    <source>
        <dbReference type="EMBL" id="CEM27073.1"/>
    </source>
</evidence>
<accession>A0A0G4GCS3</accession>
<reference evidence="2" key="1">
    <citation type="submission" date="2014-11" db="EMBL/GenBank/DDBJ databases">
        <authorList>
            <person name="Otto D Thomas"/>
            <person name="Naeem Raeece"/>
        </authorList>
    </citation>
    <scope>NUCLEOTIDE SEQUENCE</scope>
</reference>
<dbReference type="EMBL" id="CDMZ01001092">
    <property type="protein sequence ID" value="CEM27073.1"/>
    <property type="molecule type" value="Genomic_DNA"/>
</dbReference>
<organism evidence="2">
    <name type="scientific">Chromera velia CCMP2878</name>
    <dbReference type="NCBI Taxonomy" id="1169474"/>
    <lineage>
        <taxon>Eukaryota</taxon>
        <taxon>Sar</taxon>
        <taxon>Alveolata</taxon>
        <taxon>Colpodellida</taxon>
        <taxon>Chromeraceae</taxon>
        <taxon>Chromera</taxon>
    </lineage>
</organism>
<name>A0A0G4GCS3_9ALVE</name>
<proteinExistence type="predicted"/>